<sequence length="67" mass="7024">MENNDLMLDDTLLGEVSLGELLSDPIALLLMDRDGVMPEDVLRIVRVTAGRIASNDCGPVGAAISAA</sequence>
<proteinExistence type="predicted"/>
<gene>
    <name evidence="1" type="ORF">C0V82_14620</name>
</gene>
<evidence type="ECO:0000313" key="1">
    <source>
        <dbReference type="EMBL" id="AUN31333.1"/>
    </source>
</evidence>
<name>A0A2K9NDW8_9PROT</name>
<dbReference type="KEGG" id="ncb:C0V82_14620"/>
<protein>
    <submittedName>
        <fullName evidence="1">Uncharacterized protein</fullName>
    </submittedName>
</protein>
<accession>A0A2K9NDW8</accession>
<dbReference type="AlphaFoldDB" id="A0A2K9NDW8"/>
<dbReference type="OrthoDB" id="7360359at2"/>
<organism evidence="1 2">
    <name type="scientific">Niveispirillum cyanobacteriorum</name>
    <dbReference type="NCBI Taxonomy" id="1612173"/>
    <lineage>
        <taxon>Bacteria</taxon>
        <taxon>Pseudomonadati</taxon>
        <taxon>Pseudomonadota</taxon>
        <taxon>Alphaproteobacteria</taxon>
        <taxon>Rhodospirillales</taxon>
        <taxon>Azospirillaceae</taxon>
        <taxon>Niveispirillum</taxon>
    </lineage>
</organism>
<keyword evidence="2" id="KW-1185">Reference proteome</keyword>
<dbReference type="EMBL" id="CP025611">
    <property type="protein sequence ID" value="AUN31333.1"/>
    <property type="molecule type" value="Genomic_DNA"/>
</dbReference>
<reference evidence="1 2" key="1">
    <citation type="submission" date="2017-12" db="EMBL/GenBank/DDBJ databases">
        <title>Genomes of bacteria within cyanobacterial aggregates.</title>
        <authorList>
            <person name="Cai H."/>
        </authorList>
    </citation>
    <scope>NUCLEOTIDE SEQUENCE [LARGE SCALE GENOMIC DNA]</scope>
    <source>
        <strain evidence="1 2">TH16</strain>
    </source>
</reference>
<dbReference type="RefSeq" id="WP_102112939.1">
    <property type="nucleotide sequence ID" value="NZ_BMGN01000005.1"/>
</dbReference>
<dbReference type="Proteomes" id="UP000234752">
    <property type="component" value="Chromosome eg_1"/>
</dbReference>
<evidence type="ECO:0000313" key="2">
    <source>
        <dbReference type="Proteomes" id="UP000234752"/>
    </source>
</evidence>